<dbReference type="GO" id="GO:0003725">
    <property type="term" value="F:double-stranded RNA binding"/>
    <property type="evidence" value="ECO:0007669"/>
    <property type="project" value="InterPro"/>
</dbReference>
<dbReference type="SMART" id="SM00320">
    <property type="entry name" value="WD40"/>
    <property type="match status" value="8"/>
</dbReference>
<dbReference type="SUPFAM" id="SSF50978">
    <property type="entry name" value="WD40 repeat-like"/>
    <property type="match status" value="1"/>
</dbReference>
<dbReference type="InterPro" id="IPR017945">
    <property type="entry name" value="DHBP_synth_RibB-like_a/b_dom"/>
</dbReference>
<dbReference type="GO" id="GO:0005634">
    <property type="term" value="C:nucleus"/>
    <property type="evidence" value="ECO:0007669"/>
    <property type="project" value="TreeGrafter"/>
</dbReference>
<keyword evidence="9" id="KW-0808">Transferase</keyword>
<evidence type="ECO:0000256" key="14">
    <source>
        <dbReference type="ARBA" id="ARBA00058524"/>
    </source>
</evidence>
<dbReference type="GO" id="GO:0005739">
    <property type="term" value="C:mitochondrion"/>
    <property type="evidence" value="ECO:0007669"/>
    <property type="project" value="UniProtKB-SubCell"/>
</dbReference>
<evidence type="ECO:0000256" key="11">
    <source>
        <dbReference type="ARBA" id="ARBA00023128"/>
    </source>
</evidence>
<dbReference type="PROSITE" id="PS51163">
    <property type="entry name" value="YRDC"/>
    <property type="match status" value="1"/>
</dbReference>
<dbReference type="InterPro" id="IPR056424">
    <property type="entry name" value="Beta-prop_GEMI5_2nd"/>
</dbReference>
<keyword evidence="19" id="KW-1185">Reference proteome</keyword>
<dbReference type="InterPro" id="IPR056421">
    <property type="entry name" value="TPR_GEMI5"/>
</dbReference>
<comment type="function">
    <text evidence="14">Cytoplasmic and mitochondrial threonylcarbamoyl-AMP synthase required for the formation of a threonylcarbamoyl group on adenosine at position 37 (t(6)A37) in tRNAs that read codons beginning with adenine. Catalyzes the conversion of L-threonine, HCO(3)(-)/CO(2) and ATP to give threonylcarbamoyl-AMP (TC-AMP) as the acyladenylate intermediate, with the release of diphosphate. Participates in t(6)A37 formation in cytoplasmic and mitochondrial tRNAs. May regulate the activity of some transporters.</text>
</comment>
<evidence type="ECO:0000256" key="13">
    <source>
        <dbReference type="ARBA" id="ARBA00048366"/>
    </source>
</evidence>
<evidence type="ECO:0000256" key="1">
    <source>
        <dbReference type="ARBA" id="ARBA00004173"/>
    </source>
</evidence>
<dbReference type="InterPro" id="IPR006070">
    <property type="entry name" value="Sua5-like_dom"/>
</dbReference>
<dbReference type="Pfam" id="PF01300">
    <property type="entry name" value="Sua5_yciO_yrdC"/>
    <property type="match status" value="1"/>
</dbReference>
<dbReference type="Pfam" id="PF23774">
    <property type="entry name" value="TPR_GEMI5"/>
    <property type="match status" value="1"/>
</dbReference>
<comment type="similarity">
    <text evidence="4">Belongs to the SUA5 family.</text>
</comment>
<dbReference type="PANTHER" id="PTHR46362">
    <property type="entry name" value="GEM-ASSOCIATED PROTEIN 5"/>
    <property type="match status" value="1"/>
</dbReference>
<keyword evidence="11" id="KW-0496">Mitochondrion</keyword>
<comment type="subcellular location">
    <subcellularLocation>
        <location evidence="2">Cell membrane</location>
        <topology evidence="2">Peripheral membrane protein</topology>
    </subcellularLocation>
    <subcellularLocation>
        <location evidence="3">Cytoplasm</location>
    </subcellularLocation>
    <subcellularLocation>
        <location evidence="1">Mitochondrion</location>
    </subcellularLocation>
</comment>
<dbReference type="EC" id="2.7.7.87" evidence="5"/>
<proteinExistence type="inferred from homology"/>
<dbReference type="GO" id="GO:0005886">
    <property type="term" value="C:plasma membrane"/>
    <property type="evidence" value="ECO:0007669"/>
    <property type="project" value="UniProtKB-SubCell"/>
</dbReference>
<protein>
    <recommendedName>
        <fullName evidence="6">Threonylcarbamoyl-AMP synthase</fullName>
        <ecNumber evidence="5">2.7.7.87</ecNumber>
    </recommendedName>
</protein>
<dbReference type="VEuPathDB" id="VectorBase:GMOY008676"/>
<evidence type="ECO:0000256" key="7">
    <source>
        <dbReference type="ARBA" id="ARBA00022475"/>
    </source>
</evidence>
<dbReference type="FunFam" id="3.90.870.10:FF:000007">
    <property type="entry name" value="YrdC N6-threonylcarbamoyltransferase domain containing"/>
    <property type="match status" value="1"/>
</dbReference>
<dbReference type="PhylomeDB" id="A0A1B0G5T1"/>
<evidence type="ECO:0000313" key="19">
    <source>
        <dbReference type="Proteomes" id="UP000092444"/>
    </source>
</evidence>
<keyword evidence="10" id="KW-0809">Transit peptide</keyword>
<dbReference type="InterPro" id="IPR052640">
    <property type="entry name" value="Gemin-5"/>
</dbReference>
<dbReference type="InterPro" id="IPR056432">
    <property type="entry name" value="Beta-prop_GEMI5_1st"/>
</dbReference>
<dbReference type="Gene3D" id="2.130.10.10">
    <property type="entry name" value="YVTN repeat-like/Quinoprotein amine dehydrogenase"/>
    <property type="match status" value="3"/>
</dbReference>
<dbReference type="EMBL" id="CCAG010015437">
    <property type="status" value="NOT_ANNOTATED_CDS"/>
    <property type="molecule type" value="Genomic_DNA"/>
</dbReference>
<dbReference type="SUPFAM" id="SSF55821">
    <property type="entry name" value="YrdC/RibB"/>
    <property type="match status" value="1"/>
</dbReference>
<accession>A0A1B0G5T1</accession>
<evidence type="ECO:0000313" key="18">
    <source>
        <dbReference type="EnsemblMetazoa" id="GMOY008676-PB"/>
    </source>
</evidence>
<feature type="region of interest" description="Disordered" evidence="16">
    <location>
        <begin position="564"/>
        <end position="607"/>
    </location>
</feature>
<keyword evidence="8" id="KW-0963">Cytoplasm</keyword>
<reference evidence="18" key="1">
    <citation type="submission" date="2020-05" db="UniProtKB">
        <authorList>
            <consortium name="EnsemblMetazoa"/>
        </authorList>
    </citation>
    <scope>IDENTIFICATION</scope>
    <source>
        <strain evidence="18">Yale</strain>
    </source>
</reference>
<evidence type="ECO:0000256" key="2">
    <source>
        <dbReference type="ARBA" id="ARBA00004202"/>
    </source>
</evidence>
<dbReference type="InterPro" id="IPR015943">
    <property type="entry name" value="WD40/YVTN_repeat-like_dom_sf"/>
</dbReference>
<evidence type="ECO:0000256" key="4">
    <source>
        <dbReference type="ARBA" id="ARBA00007663"/>
    </source>
</evidence>
<dbReference type="Pfam" id="PF23775">
    <property type="entry name" value="Beta-prop_RIG_2nd"/>
    <property type="match status" value="1"/>
</dbReference>
<dbReference type="Pfam" id="PF23770">
    <property type="entry name" value="Beta-prop_RIG_1st"/>
    <property type="match status" value="1"/>
</dbReference>
<dbReference type="PANTHER" id="PTHR46362:SF1">
    <property type="entry name" value="GEM-ASSOCIATED PROTEIN 5"/>
    <property type="match status" value="1"/>
</dbReference>
<dbReference type="GO" id="GO:0000387">
    <property type="term" value="P:spliceosomal snRNP assembly"/>
    <property type="evidence" value="ECO:0007669"/>
    <property type="project" value="TreeGrafter"/>
</dbReference>
<sequence>MSTITNLVFNFQRKCYSTVGMEIMKRARRAQFVYNVDDLVALPIAKECLVAGSVIGLPTDTVYGLACNANNEKAIRHLYAIKGRNFDKPVAICVKNIADFRKYGQASHLSDTLLESLLPGPITIILQRSEHLNNRFLNPNTIKIGIRIPKSQFIQDLCSLYDEHPLALTSANRSSAPSSLNIQEFKELWPMLGGIFDAGQIGKSEESRFASTQLQEMTLTKLPLVPQWNNTGGCVCTPDGGFLYVGYRSINFISNVKTPTEEPLIRAFHTRQLVLSVDVDPYWGKSLQNGGEQITKVPNEIKLFAILSQDKSVQIWDFNMGCAIQGHKAHCSNLHSMDGPTPQTYNSGVLMSYMCNRNILSIDHQDIVVYCVTSNSFCRRPLFVPPRNNQLTALKCSTYNENHFAVGTRRGLVLLCDLQQMIILYTLRGHDSAIISLSWNRIDVYPNAKLETNIEQEKTAKKLLRSETVDADDIFDIYDYDYLDNEFGAPPQETIQKSSFEVDYVSSEKPRETTTTAKFDFAEACENLKEEINAMREDQPQVSHENAVTLEECKQAACLNDLSSSCGDEEDDEHSSITDHDSESLDVISRTSTDESVHADGVDRKSKQQVLVEVHASQTLDHNQKKCDFPPEDESPEQASQLLCEAKTNSKESNPTEESGNRCLQDVLLASASLDGSFWVWNASMGSSCDNRKVRSSHGGKNSHVQVQWLNPTTLLSSNKNGELQFWELQPLPIDEKYDVRIYKFKENKRKNLQQSVVGFSTFQAEQLLWCVSSRREISLEDIAAEKFRLRFGCVSTNIGAMCECPDDMNKIALGFSDRRVGITDISNMTPTQVHIQNFSCRIDSPVLSLAWSPDSKKIAFGTAEGRVGVLNVESSTKQQTTIFNPIYGKPIYSICWLEKYIFVVCNERVAIYEDESQSRDGYVIPNILGVSTLSVYNNYLFVGTQKGHLHLYARRIDAESKQSFESVQQLELTPRYITGLAWSPLATNRLATVANANSIYVLDFNEVNGNLKIYRKIEINSPKAANAWVKWSNHNANIFVTFGYDGAVRVWDLSHDSKEECFVKHYHCPMTCGLFLPNDEKIVICSGKSTSLELIDMRVEKTDDSKSKTKRCHSRITDSVQWATKALTRNNGKAAKPAIGEKKNDCRPLKMAKREVEQITEQTDDGNIKHNNNNCEEVSTMLENLNLEKQNQNSSMFLKNPSTLLYLLTKELNKDALNVMYNWLTMPSHKKSDQNISLSAQLYGSKMNAKHLLEEELKNHQHSETKGIAGLFMSQLNNNLKDEILKCVQAKQLNEWHVSLAPTVSHSFWLKCCQAFAEQLIDQGYALQAATYMLAIHHHHDAIQMLLNQKYFKEAMLIARIYLQAEDPLINTITEQWISHFCTVGNLTGAALLSLLSNQKNRAYECLAKIRNSSPDVERILKLLKLSDTP</sequence>
<dbReference type="EnsemblMetazoa" id="GMOY008676-RB">
    <property type="protein sequence ID" value="GMOY008676-PB"/>
    <property type="gene ID" value="GMOY008676"/>
</dbReference>
<evidence type="ECO:0000256" key="3">
    <source>
        <dbReference type="ARBA" id="ARBA00004496"/>
    </source>
</evidence>
<comment type="catalytic activity">
    <reaction evidence="13">
        <text>L-threonine + hydrogencarbonate + ATP = L-threonylcarbamoyladenylate + diphosphate + H2O</text>
        <dbReference type="Rhea" id="RHEA:36407"/>
        <dbReference type="ChEBI" id="CHEBI:15377"/>
        <dbReference type="ChEBI" id="CHEBI:17544"/>
        <dbReference type="ChEBI" id="CHEBI:30616"/>
        <dbReference type="ChEBI" id="CHEBI:33019"/>
        <dbReference type="ChEBI" id="CHEBI:57926"/>
        <dbReference type="ChEBI" id="CHEBI:73682"/>
        <dbReference type="EC" id="2.7.7.87"/>
    </reaction>
</comment>
<evidence type="ECO:0000256" key="8">
    <source>
        <dbReference type="ARBA" id="ARBA00022490"/>
    </source>
</evidence>
<dbReference type="GO" id="GO:0032797">
    <property type="term" value="C:SMN complex"/>
    <property type="evidence" value="ECO:0007669"/>
    <property type="project" value="TreeGrafter"/>
</dbReference>
<evidence type="ECO:0000256" key="6">
    <source>
        <dbReference type="ARBA" id="ARBA00015492"/>
    </source>
</evidence>
<evidence type="ECO:0000256" key="12">
    <source>
        <dbReference type="ARBA" id="ARBA00023136"/>
    </source>
</evidence>
<dbReference type="InterPro" id="IPR036322">
    <property type="entry name" value="WD40_repeat_dom_sf"/>
</dbReference>
<keyword evidence="7" id="KW-1003">Cell membrane</keyword>
<evidence type="ECO:0000256" key="15">
    <source>
        <dbReference type="ARBA" id="ARBA00063146"/>
    </source>
</evidence>
<evidence type="ECO:0000256" key="10">
    <source>
        <dbReference type="ARBA" id="ARBA00022946"/>
    </source>
</evidence>
<feature type="compositionally biased region" description="Basic and acidic residues" evidence="16">
    <location>
        <begin position="574"/>
        <end position="583"/>
    </location>
</feature>
<evidence type="ECO:0000256" key="5">
    <source>
        <dbReference type="ARBA" id="ARBA00012584"/>
    </source>
</evidence>
<dbReference type="Gene3D" id="3.90.870.10">
    <property type="entry name" value="DHBP synthase"/>
    <property type="match status" value="1"/>
</dbReference>
<evidence type="ECO:0000256" key="9">
    <source>
        <dbReference type="ARBA" id="ARBA00022679"/>
    </source>
</evidence>
<dbReference type="GO" id="GO:0003730">
    <property type="term" value="F:mRNA 3'-UTR binding"/>
    <property type="evidence" value="ECO:0007669"/>
    <property type="project" value="TreeGrafter"/>
</dbReference>
<dbReference type="GO" id="GO:0061710">
    <property type="term" value="F:L-threonylcarbamoyladenylate synthase"/>
    <property type="evidence" value="ECO:0007669"/>
    <property type="project" value="UniProtKB-EC"/>
</dbReference>
<dbReference type="Proteomes" id="UP000092444">
    <property type="component" value="Unassembled WGS sequence"/>
</dbReference>
<evidence type="ECO:0000259" key="17">
    <source>
        <dbReference type="PROSITE" id="PS51163"/>
    </source>
</evidence>
<dbReference type="STRING" id="37546.A0A1B0G5T1"/>
<feature type="compositionally biased region" description="Basic and acidic residues" evidence="16">
    <location>
        <begin position="592"/>
        <end position="606"/>
    </location>
</feature>
<organism evidence="18 19">
    <name type="scientific">Glossina morsitans morsitans</name>
    <name type="common">Savannah tsetse fly</name>
    <dbReference type="NCBI Taxonomy" id="37546"/>
    <lineage>
        <taxon>Eukaryota</taxon>
        <taxon>Metazoa</taxon>
        <taxon>Ecdysozoa</taxon>
        <taxon>Arthropoda</taxon>
        <taxon>Hexapoda</taxon>
        <taxon>Insecta</taxon>
        <taxon>Pterygota</taxon>
        <taxon>Neoptera</taxon>
        <taxon>Endopterygota</taxon>
        <taxon>Diptera</taxon>
        <taxon>Brachycera</taxon>
        <taxon>Muscomorpha</taxon>
        <taxon>Hippoboscoidea</taxon>
        <taxon>Glossinidae</taxon>
        <taxon>Glossina</taxon>
    </lineage>
</organism>
<keyword evidence="12" id="KW-0472">Membrane</keyword>
<comment type="subunit">
    <text evidence="15">Interacts with RSC1A1.</text>
</comment>
<feature type="domain" description="YrdC-like" evidence="17">
    <location>
        <begin position="39"/>
        <end position="225"/>
    </location>
</feature>
<dbReference type="SUPFAM" id="SSF69322">
    <property type="entry name" value="Tricorn protease domain 2"/>
    <property type="match status" value="1"/>
</dbReference>
<name>A0A1B0G5T1_GLOMM</name>
<evidence type="ECO:0000256" key="16">
    <source>
        <dbReference type="SAM" id="MobiDB-lite"/>
    </source>
</evidence>
<dbReference type="InterPro" id="IPR001680">
    <property type="entry name" value="WD40_rpt"/>
</dbReference>